<accession>A0A165D202</accession>
<keyword evidence="2" id="KW-1185">Reference proteome</keyword>
<protein>
    <submittedName>
        <fullName evidence="1">Uncharacterized protein</fullName>
    </submittedName>
</protein>
<evidence type="ECO:0000313" key="2">
    <source>
        <dbReference type="Proteomes" id="UP000076871"/>
    </source>
</evidence>
<dbReference type="EMBL" id="KV427640">
    <property type="protein sequence ID" value="KZT03994.1"/>
    <property type="molecule type" value="Genomic_DNA"/>
</dbReference>
<dbReference type="GeneID" id="63826526"/>
<dbReference type="InterPro" id="IPR036188">
    <property type="entry name" value="FAD/NAD-bd_sf"/>
</dbReference>
<organism evidence="1 2">
    <name type="scientific">Laetiporus sulphureus 93-53</name>
    <dbReference type="NCBI Taxonomy" id="1314785"/>
    <lineage>
        <taxon>Eukaryota</taxon>
        <taxon>Fungi</taxon>
        <taxon>Dikarya</taxon>
        <taxon>Basidiomycota</taxon>
        <taxon>Agaricomycotina</taxon>
        <taxon>Agaricomycetes</taxon>
        <taxon>Polyporales</taxon>
        <taxon>Laetiporus</taxon>
    </lineage>
</organism>
<dbReference type="RefSeq" id="XP_040761734.1">
    <property type="nucleotide sequence ID" value="XM_040909497.1"/>
</dbReference>
<dbReference type="Proteomes" id="UP000076871">
    <property type="component" value="Unassembled WGS sequence"/>
</dbReference>
<evidence type="ECO:0000313" key="1">
    <source>
        <dbReference type="EMBL" id="KZT03994.1"/>
    </source>
</evidence>
<dbReference type="Gene3D" id="3.50.50.60">
    <property type="entry name" value="FAD/NAD(P)-binding domain"/>
    <property type="match status" value="1"/>
</dbReference>
<dbReference type="InParanoid" id="A0A165D202"/>
<name>A0A165D202_9APHY</name>
<gene>
    <name evidence="1" type="ORF">LAESUDRAFT_728709</name>
</gene>
<sequence>MMNTIACRIKFSVEGHGIVRPVGVNLQPIRGGSVRVVTSRHEIVIACDALRNPQLLMLRYGST</sequence>
<dbReference type="AlphaFoldDB" id="A0A165D202"/>
<reference evidence="1 2" key="1">
    <citation type="journal article" date="2016" name="Mol. Biol. Evol.">
        <title>Comparative Genomics of Early-Diverging Mushroom-Forming Fungi Provides Insights into the Origins of Lignocellulose Decay Capabilities.</title>
        <authorList>
            <person name="Nagy L.G."/>
            <person name="Riley R."/>
            <person name="Tritt A."/>
            <person name="Adam C."/>
            <person name="Daum C."/>
            <person name="Floudas D."/>
            <person name="Sun H."/>
            <person name="Yadav J.S."/>
            <person name="Pangilinan J."/>
            <person name="Larsson K.H."/>
            <person name="Matsuura K."/>
            <person name="Barry K."/>
            <person name="Labutti K."/>
            <person name="Kuo R."/>
            <person name="Ohm R.A."/>
            <person name="Bhattacharya S.S."/>
            <person name="Shirouzu T."/>
            <person name="Yoshinaga Y."/>
            <person name="Martin F.M."/>
            <person name="Grigoriev I.V."/>
            <person name="Hibbett D.S."/>
        </authorList>
    </citation>
    <scope>NUCLEOTIDE SEQUENCE [LARGE SCALE GENOMIC DNA]</scope>
    <source>
        <strain evidence="1 2">93-53</strain>
    </source>
</reference>
<proteinExistence type="predicted"/>